<gene>
    <name evidence="2" type="ORF">A2215_03700</name>
</gene>
<reference evidence="2 3" key="1">
    <citation type="journal article" date="2016" name="Nat. Commun.">
        <title>Thousands of microbial genomes shed light on interconnected biogeochemical processes in an aquifer system.</title>
        <authorList>
            <person name="Anantharaman K."/>
            <person name="Brown C.T."/>
            <person name="Hug L.A."/>
            <person name="Sharon I."/>
            <person name="Castelle C.J."/>
            <person name="Probst A.J."/>
            <person name="Thomas B.C."/>
            <person name="Singh A."/>
            <person name="Wilkins M.J."/>
            <person name="Karaoz U."/>
            <person name="Brodie E.L."/>
            <person name="Williams K.H."/>
            <person name="Hubbard S.S."/>
            <person name="Banfield J.F."/>
        </authorList>
    </citation>
    <scope>NUCLEOTIDE SEQUENCE [LARGE SCALE GENOMIC DNA]</scope>
</reference>
<comment type="caution">
    <text evidence="2">The sequence shown here is derived from an EMBL/GenBank/DDBJ whole genome shotgun (WGS) entry which is preliminary data.</text>
</comment>
<proteinExistence type="predicted"/>
<dbReference type="Proteomes" id="UP000178583">
    <property type="component" value="Unassembled WGS sequence"/>
</dbReference>
<dbReference type="EMBL" id="MEZY01000051">
    <property type="protein sequence ID" value="OGD62311.1"/>
    <property type="molecule type" value="Genomic_DNA"/>
</dbReference>
<organism evidence="2 3">
    <name type="scientific">Candidatus Berkelbacteria bacterium RIFOXYA2_FULL_43_10</name>
    <dbReference type="NCBI Taxonomy" id="1797472"/>
    <lineage>
        <taxon>Bacteria</taxon>
        <taxon>Candidatus Berkelbacteria</taxon>
    </lineage>
</organism>
<feature type="region of interest" description="Disordered" evidence="1">
    <location>
        <begin position="1"/>
        <end position="30"/>
    </location>
</feature>
<name>A0A1F5E4T0_9BACT</name>
<accession>A0A1F5E4T0</accession>
<dbReference type="AlphaFoldDB" id="A0A1F5E4T0"/>
<evidence type="ECO:0000256" key="1">
    <source>
        <dbReference type="SAM" id="MobiDB-lite"/>
    </source>
</evidence>
<evidence type="ECO:0000313" key="2">
    <source>
        <dbReference type="EMBL" id="OGD62311.1"/>
    </source>
</evidence>
<protein>
    <submittedName>
        <fullName evidence="2">Uncharacterized protein</fullName>
    </submittedName>
</protein>
<evidence type="ECO:0000313" key="3">
    <source>
        <dbReference type="Proteomes" id="UP000178583"/>
    </source>
</evidence>
<sequence length="60" mass="6671">MEFYEQLEQSRRHLFGNNGGPTPEDENYVLPPGIKVIPCRVNEHGEPIPDPHVSIATSAS</sequence>